<evidence type="ECO:0000313" key="1">
    <source>
        <dbReference type="EMBL" id="TDC52616.1"/>
    </source>
</evidence>
<proteinExistence type="predicted"/>
<sequence>MKATEAAARAVEQLAMLSGRVAEAVTGLEKTDDGWRVRVEVLELERIPHSTDVLAEYAVDLDEEGDLTSYRRVRRYTRGSSKEED</sequence>
<dbReference type="EMBL" id="SMKL01000014">
    <property type="protein sequence ID" value="TDC52616.1"/>
    <property type="molecule type" value="Genomic_DNA"/>
</dbReference>
<keyword evidence="2" id="KW-1185">Reference proteome</keyword>
<dbReference type="GO" id="GO:0031412">
    <property type="term" value="P:gas vesicle organization"/>
    <property type="evidence" value="ECO:0007669"/>
    <property type="project" value="InterPro"/>
</dbReference>
<dbReference type="Pfam" id="PF05800">
    <property type="entry name" value="GvpO"/>
    <property type="match status" value="1"/>
</dbReference>
<accession>A0A4R4RSS1</accession>
<dbReference type="AlphaFoldDB" id="A0A4R4RSS1"/>
<protein>
    <submittedName>
        <fullName evidence="1">Gas vesicle protein</fullName>
    </submittedName>
</protein>
<name>A0A4R4RSS1_9ACTN</name>
<evidence type="ECO:0000313" key="2">
    <source>
        <dbReference type="Proteomes" id="UP000295621"/>
    </source>
</evidence>
<dbReference type="PIRSF" id="PIRSF028743">
    <property type="entry name" value="GvpO_protein"/>
    <property type="match status" value="1"/>
</dbReference>
<dbReference type="OrthoDB" id="163447at2"/>
<reference evidence="1 2" key="1">
    <citation type="submission" date="2019-02" db="EMBL/GenBank/DDBJ databases">
        <title>Draft genome sequences of novel Actinobacteria.</title>
        <authorList>
            <person name="Sahin N."/>
            <person name="Ay H."/>
            <person name="Saygin H."/>
        </authorList>
    </citation>
    <scope>NUCLEOTIDE SEQUENCE [LARGE SCALE GENOMIC DNA]</scope>
    <source>
        <strain evidence="1 2">KC603</strain>
    </source>
</reference>
<dbReference type="RefSeq" id="WP_131981263.1">
    <property type="nucleotide sequence ID" value="NZ_SMKL01000014.1"/>
</dbReference>
<comment type="caution">
    <text evidence="1">The sequence shown here is derived from an EMBL/GenBank/DDBJ whole genome shotgun (WGS) entry which is preliminary data.</text>
</comment>
<gene>
    <name evidence="1" type="ORF">E1212_08485</name>
</gene>
<dbReference type="InterPro" id="IPR008634">
    <property type="entry name" value="Gas-vesicle_GvpO"/>
</dbReference>
<organism evidence="1 2">
    <name type="scientific">Jiangella ureilytica</name>
    <dbReference type="NCBI Taxonomy" id="2530374"/>
    <lineage>
        <taxon>Bacteria</taxon>
        <taxon>Bacillati</taxon>
        <taxon>Actinomycetota</taxon>
        <taxon>Actinomycetes</taxon>
        <taxon>Jiangellales</taxon>
        <taxon>Jiangellaceae</taxon>
        <taxon>Jiangella</taxon>
    </lineage>
</organism>
<dbReference type="Proteomes" id="UP000295621">
    <property type="component" value="Unassembled WGS sequence"/>
</dbReference>